<feature type="domain" description="TOG" evidence="2">
    <location>
        <begin position="308"/>
        <end position="536"/>
    </location>
</feature>
<evidence type="ECO:0000313" key="4">
    <source>
        <dbReference type="Proteomes" id="UP000677803"/>
    </source>
</evidence>
<dbReference type="SMART" id="SM01349">
    <property type="entry name" value="TOG"/>
    <property type="match status" value="1"/>
</dbReference>
<protein>
    <submittedName>
        <fullName evidence="3">(Atlantic silverside) hypothetical protein</fullName>
    </submittedName>
</protein>
<dbReference type="GO" id="GO:0005929">
    <property type="term" value="C:cilium"/>
    <property type="evidence" value="ECO:0007669"/>
    <property type="project" value="TreeGrafter"/>
</dbReference>
<dbReference type="Gene3D" id="1.25.10.10">
    <property type="entry name" value="Leucine-rich Repeat Variant"/>
    <property type="match status" value="1"/>
</dbReference>
<reference evidence="3" key="1">
    <citation type="submission" date="2021-05" db="EMBL/GenBank/DDBJ databases">
        <authorList>
            <person name="Tigano A."/>
        </authorList>
    </citation>
    <scope>NUCLEOTIDE SEQUENCE</scope>
</reference>
<dbReference type="PANTHER" id="PTHR21567">
    <property type="entry name" value="CLASP"/>
    <property type="match status" value="1"/>
</dbReference>
<comment type="caution">
    <text evidence="3">The sequence shown here is derived from an EMBL/GenBank/DDBJ whole genome shotgun (WGS) entry which is preliminary data.</text>
</comment>
<organism evidence="3 4">
    <name type="scientific">Menidia menidia</name>
    <name type="common">Atlantic silverside</name>
    <dbReference type="NCBI Taxonomy" id="238744"/>
    <lineage>
        <taxon>Eukaryota</taxon>
        <taxon>Metazoa</taxon>
        <taxon>Chordata</taxon>
        <taxon>Craniata</taxon>
        <taxon>Vertebrata</taxon>
        <taxon>Euteleostomi</taxon>
        <taxon>Actinopterygii</taxon>
        <taxon>Neopterygii</taxon>
        <taxon>Teleostei</taxon>
        <taxon>Neoteleostei</taxon>
        <taxon>Acanthomorphata</taxon>
        <taxon>Ovalentaria</taxon>
        <taxon>Atherinomorphae</taxon>
        <taxon>Atheriniformes</taxon>
        <taxon>Atherinopsidae</taxon>
        <taxon>Menidiinae</taxon>
        <taxon>Menidia</taxon>
    </lineage>
</organism>
<keyword evidence="4" id="KW-1185">Reference proteome</keyword>
<proteinExistence type="predicted"/>
<dbReference type="GO" id="GO:0008017">
    <property type="term" value="F:microtubule binding"/>
    <property type="evidence" value="ECO:0007669"/>
    <property type="project" value="TreeGrafter"/>
</dbReference>
<dbReference type="AlphaFoldDB" id="A0A8S4AFR1"/>
<dbReference type="InterPro" id="IPR016024">
    <property type="entry name" value="ARM-type_fold"/>
</dbReference>
<dbReference type="Proteomes" id="UP000677803">
    <property type="component" value="Unassembled WGS sequence"/>
</dbReference>
<evidence type="ECO:0000313" key="3">
    <source>
        <dbReference type="EMBL" id="CAG5867473.1"/>
    </source>
</evidence>
<dbReference type="OrthoDB" id="5870094at2759"/>
<dbReference type="PANTHER" id="PTHR21567:SF87">
    <property type="entry name" value="CRESCERIN-LIKE PROTEIN CHE-12"/>
    <property type="match status" value="1"/>
</dbReference>
<feature type="region of interest" description="Disordered" evidence="1">
    <location>
        <begin position="81"/>
        <end position="159"/>
    </location>
</feature>
<dbReference type="InterPro" id="IPR034085">
    <property type="entry name" value="TOG"/>
</dbReference>
<dbReference type="GO" id="GO:0000226">
    <property type="term" value="P:microtubule cytoskeleton organization"/>
    <property type="evidence" value="ECO:0007669"/>
    <property type="project" value="TreeGrafter"/>
</dbReference>
<feature type="compositionally biased region" description="Basic and acidic residues" evidence="1">
    <location>
        <begin position="1"/>
        <end position="20"/>
    </location>
</feature>
<evidence type="ECO:0000259" key="2">
    <source>
        <dbReference type="SMART" id="SM01349"/>
    </source>
</evidence>
<sequence>MSDTPERDGMSGKRSTERKLNFCRTVESKDEDEDTAHPPADLSGQSVVQDTPTPQKQALAQRVEAACSSVKASAKAVLSKLGFPARRGSPPTAQRRPGSEPRPASSVKRRRNKPVAPILRFRKIRKATQTTPIPQIGPGLHDTDARRPHPGTGWPFSPVASSDDSLSLVDARTPSELRAIPLICTPDEVSLPPTLSTIYPPSTTSAASSPKRREFHLPVRGVGIRRKDVGGGYQLLTAQHQLNVVLRRLERLDLSSAACVTRTPPAPLSPTPSLISATSSESEAPENSAPDTTSQAEDGKDQSGLLPPLLRPQNGLSESLKDLASLMWEEKVRGLSTIRALAQHHPEILKLKLHKVCLAIIDEIKNMRSMVASAAIETVTSLFVNLKRDMDNEVEAMGSALLVRAANTSQNASLLESLSMSLRAMVENCSPPRVLTVLFNIGLSHLSSPVRAVTALQLHLLADRLGAAAALKAGQRFTSRFLIAVSKMLMDATAPVRRAKQVAHVCRAHGHAILKELAKQKDFIKLWKQYVPEKDQRFLEKTVTNAVRAAWTLSNSERSGKQRSSCRCLSISRDEFSSASASAAAGLLGPALDGIAAATTAADLPAG</sequence>
<dbReference type="EMBL" id="CAJRST010003335">
    <property type="protein sequence ID" value="CAG5867473.1"/>
    <property type="molecule type" value="Genomic_DNA"/>
</dbReference>
<accession>A0A8S4AFR1</accession>
<feature type="region of interest" description="Disordered" evidence="1">
    <location>
        <begin position="260"/>
        <end position="312"/>
    </location>
</feature>
<evidence type="ECO:0000256" key="1">
    <source>
        <dbReference type="SAM" id="MobiDB-lite"/>
    </source>
</evidence>
<dbReference type="InterPro" id="IPR011989">
    <property type="entry name" value="ARM-like"/>
</dbReference>
<gene>
    <name evidence="3" type="ORF">MMEN_LOCUS4266</name>
</gene>
<dbReference type="SUPFAM" id="SSF48371">
    <property type="entry name" value="ARM repeat"/>
    <property type="match status" value="1"/>
</dbReference>
<name>A0A8S4AFR1_9TELE</name>
<feature type="compositionally biased region" description="Low complexity" evidence="1">
    <location>
        <begin position="271"/>
        <end position="289"/>
    </location>
</feature>
<feature type="region of interest" description="Disordered" evidence="1">
    <location>
        <begin position="1"/>
        <end position="60"/>
    </location>
</feature>
<feature type="compositionally biased region" description="Polar residues" evidence="1">
    <location>
        <begin position="43"/>
        <end position="58"/>
    </location>
</feature>
<dbReference type="GO" id="GO:0005881">
    <property type="term" value="C:cytoplasmic microtubule"/>
    <property type="evidence" value="ECO:0007669"/>
    <property type="project" value="TreeGrafter"/>
</dbReference>